<evidence type="ECO:0000256" key="1">
    <source>
        <dbReference type="SAM" id="MobiDB-lite"/>
    </source>
</evidence>
<sequence>MAASPSESLPWPERTPAPSTSYQQPRPKRTGTESFKRRRTAANSPRQTADSSQIATAMENCQVYSGNQVISCFPTADTIVPQHEYAPFVWNANRIAVYDAEMVDIYVFTGDSLQPIVNMYNQTNPRGQAGYVTAQVDDTWFGTRGTGWSGKNISLPFYWVVQPAGSALDGSEVAQATFTAVQTTYLDSVSSSLASASSASTASIASTSLAAIASSVLSSESTASTASVASRTGSLGASPSSTSAGGGVQSDTGGTNFPKWAIGVIVVLGLLAIIAAGILAFLLVRRLRRRDEESSRGSIGSASPMMANVQTASSPLLGGGATLAAGAAGAAGGAAYEHRRASSVVSPDGASSVSHGGSAGEGGPFSGADAAIMADAFRKALRKPEFAGGIDEGDSPGSDPNNGALMNRELADEGRDIRSVESSRGVQVESMSDSGETETAHTH</sequence>
<keyword evidence="4" id="KW-1185">Reference proteome</keyword>
<proteinExistence type="predicted"/>
<dbReference type="OrthoDB" id="2278929at2759"/>
<protein>
    <submittedName>
        <fullName evidence="3">Uncharacterized protein</fullName>
    </submittedName>
</protein>
<evidence type="ECO:0000313" key="3">
    <source>
        <dbReference type="EMBL" id="KZP31440.1"/>
    </source>
</evidence>
<keyword evidence="2" id="KW-1133">Transmembrane helix</keyword>
<feature type="region of interest" description="Disordered" evidence="1">
    <location>
        <begin position="1"/>
        <end position="53"/>
    </location>
</feature>
<feature type="region of interest" description="Disordered" evidence="1">
    <location>
        <begin position="345"/>
        <end position="364"/>
    </location>
</feature>
<feature type="region of interest" description="Disordered" evidence="1">
    <location>
        <begin position="230"/>
        <end position="250"/>
    </location>
</feature>
<evidence type="ECO:0000256" key="2">
    <source>
        <dbReference type="SAM" id="Phobius"/>
    </source>
</evidence>
<gene>
    <name evidence="3" type="ORF">FIBSPDRAFT_849403</name>
</gene>
<keyword evidence="2" id="KW-0472">Membrane</keyword>
<feature type="compositionally biased region" description="Polar residues" evidence="1">
    <location>
        <begin position="422"/>
        <end position="434"/>
    </location>
</feature>
<feature type="compositionally biased region" description="Basic and acidic residues" evidence="1">
    <location>
        <begin position="409"/>
        <end position="421"/>
    </location>
</feature>
<reference evidence="3 4" key="1">
    <citation type="journal article" date="2016" name="Mol. Biol. Evol.">
        <title>Comparative Genomics of Early-Diverging Mushroom-Forming Fungi Provides Insights into the Origins of Lignocellulose Decay Capabilities.</title>
        <authorList>
            <person name="Nagy L.G."/>
            <person name="Riley R."/>
            <person name="Tritt A."/>
            <person name="Adam C."/>
            <person name="Daum C."/>
            <person name="Floudas D."/>
            <person name="Sun H."/>
            <person name="Yadav J.S."/>
            <person name="Pangilinan J."/>
            <person name="Larsson K.H."/>
            <person name="Matsuura K."/>
            <person name="Barry K."/>
            <person name="Labutti K."/>
            <person name="Kuo R."/>
            <person name="Ohm R.A."/>
            <person name="Bhattacharya S.S."/>
            <person name="Shirouzu T."/>
            <person name="Yoshinaga Y."/>
            <person name="Martin F.M."/>
            <person name="Grigoriev I.V."/>
            <person name="Hibbett D.S."/>
        </authorList>
    </citation>
    <scope>NUCLEOTIDE SEQUENCE [LARGE SCALE GENOMIC DNA]</scope>
    <source>
        <strain evidence="3 4">CBS 109695</strain>
    </source>
</reference>
<dbReference type="EMBL" id="KV417489">
    <property type="protein sequence ID" value="KZP31440.1"/>
    <property type="molecule type" value="Genomic_DNA"/>
</dbReference>
<feature type="compositionally biased region" description="Polar residues" evidence="1">
    <location>
        <begin position="41"/>
        <end position="53"/>
    </location>
</feature>
<dbReference type="Proteomes" id="UP000076532">
    <property type="component" value="Unassembled WGS sequence"/>
</dbReference>
<dbReference type="STRING" id="436010.A0A166U8N3"/>
<name>A0A166U8N3_9AGAM</name>
<organism evidence="3 4">
    <name type="scientific">Athelia psychrophila</name>
    <dbReference type="NCBI Taxonomy" id="1759441"/>
    <lineage>
        <taxon>Eukaryota</taxon>
        <taxon>Fungi</taxon>
        <taxon>Dikarya</taxon>
        <taxon>Basidiomycota</taxon>
        <taxon>Agaricomycotina</taxon>
        <taxon>Agaricomycetes</taxon>
        <taxon>Agaricomycetidae</taxon>
        <taxon>Atheliales</taxon>
        <taxon>Atheliaceae</taxon>
        <taxon>Athelia</taxon>
    </lineage>
</organism>
<dbReference type="AlphaFoldDB" id="A0A166U8N3"/>
<keyword evidence="2" id="KW-0812">Transmembrane</keyword>
<evidence type="ECO:0000313" key="4">
    <source>
        <dbReference type="Proteomes" id="UP000076532"/>
    </source>
</evidence>
<feature type="transmembrane region" description="Helical" evidence="2">
    <location>
        <begin position="260"/>
        <end position="284"/>
    </location>
</feature>
<feature type="region of interest" description="Disordered" evidence="1">
    <location>
        <begin position="387"/>
        <end position="443"/>
    </location>
</feature>
<accession>A0A166U8N3</accession>
<feature type="compositionally biased region" description="Low complexity" evidence="1">
    <location>
        <begin position="230"/>
        <end position="243"/>
    </location>
</feature>